<evidence type="ECO:0000313" key="2">
    <source>
        <dbReference type="EMBL" id="EXJ11773.1"/>
    </source>
</evidence>
<evidence type="ECO:0000256" key="1">
    <source>
        <dbReference type="SAM" id="MobiDB-lite"/>
    </source>
</evidence>
<reference evidence="2 3" key="1">
    <citation type="submission" date="2012-11" db="EMBL/GenBank/DDBJ databases">
        <title>Genome assembly of Thiorhodococcus sp. AK35.</title>
        <authorList>
            <person name="Nupur N."/>
            <person name="Khatri I."/>
            <person name="Subramanian S."/>
            <person name="Pinnaka A."/>
        </authorList>
    </citation>
    <scope>NUCLEOTIDE SEQUENCE [LARGE SCALE GENOMIC DNA]</scope>
    <source>
        <strain evidence="2 3">AK35</strain>
    </source>
</reference>
<gene>
    <name evidence="2" type="ORF">D779_4238</name>
</gene>
<comment type="caution">
    <text evidence="2">The sequence shown here is derived from an EMBL/GenBank/DDBJ whole genome shotgun (WGS) entry which is preliminary data.</text>
</comment>
<name>W9UX09_9GAMM</name>
<feature type="compositionally biased region" description="Basic and acidic residues" evidence="1">
    <location>
        <begin position="46"/>
        <end position="55"/>
    </location>
</feature>
<protein>
    <recommendedName>
        <fullName evidence="4">Mobile element protein</fullName>
    </recommendedName>
</protein>
<feature type="compositionally biased region" description="Basic residues" evidence="1">
    <location>
        <begin position="16"/>
        <end position="25"/>
    </location>
</feature>
<dbReference type="RefSeq" id="WP_232424261.1">
    <property type="nucleotide sequence ID" value="NZ_AONC01000097.1"/>
</dbReference>
<sequence>MAAWLLTIARHVELRKYRKHSRGPKKPAPARTHDPTKPHVSVARLLEQRRKTPRT</sequence>
<proteinExistence type="predicted"/>
<keyword evidence="3" id="KW-1185">Reference proteome</keyword>
<dbReference type="AlphaFoldDB" id="W9UX09"/>
<accession>W9UX09</accession>
<evidence type="ECO:0000313" key="3">
    <source>
        <dbReference type="Proteomes" id="UP000019460"/>
    </source>
</evidence>
<feature type="region of interest" description="Disordered" evidence="1">
    <location>
        <begin position="16"/>
        <end position="55"/>
    </location>
</feature>
<dbReference type="eggNOG" id="ENOG502ZP27">
    <property type="taxonomic scope" value="Bacteria"/>
</dbReference>
<dbReference type="EMBL" id="AONC01000097">
    <property type="protein sequence ID" value="EXJ11773.1"/>
    <property type="molecule type" value="Genomic_DNA"/>
</dbReference>
<evidence type="ECO:0008006" key="4">
    <source>
        <dbReference type="Google" id="ProtNLM"/>
    </source>
</evidence>
<dbReference type="Proteomes" id="UP000019460">
    <property type="component" value="Unassembled WGS sequence"/>
</dbReference>
<organism evidence="2 3">
    <name type="scientific">Imhoffiella purpurea</name>
    <dbReference type="NCBI Taxonomy" id="1249627"/>
    <lineage>
        <taxon>Bacteria</taxon>
        <taxon>Pseudomonadati</taxon>
        <taxon>Pseudomonadota</taxon>
        <taxon>Gammaproteobacteria</taxon>
        <taxon>Chromatiales</taxon>
        <taxon>Chromatiaceae</taxon>
        <taxon>Imhoffiella</taxon>
    </lineage>
</organism>